<protein>
    <submittedName>
        <fullName evidence="1">Uncharacterized protein</fullName>
    </submittedName>
</protein>
<proteinExistence type="predicted"/>
<reference evidence="1" key="1">
    <citation type="journal article" date="2015" name="Nature">
        <title>Complex archaea that bridge the gap between prokaryotes and eukaryotes.</title>
        <authorList>
            <person name="Spang A."/>
            <person name="Saw J.H."/>
            <person name="Jorgensen S.L."/>
            <person name="Zaremba-Niedzwiedzka K."/>
            <person name="Martijn J."/>
            <person name="Lind A.E."/>
            <person name="van Eijk R."/>
            <person name="Schleper C."/>
            <person name="Guy L."/>
            <person name="Ettema T.J."/>
        </authorList>
    </citation>
    <scope>NUCLEOTIDE SEQUENCE</scope>
</reference>
<dbReference type="AlphaFoldDB" id="A0A0F9IWY7"/>
<dbReference type="EMBL" id="LAZR01019688">
    <property type="protein sequence ID" value="KKL91607.1"/>
    <property type="molecule type" value="Genomic_DNA"/>
</dbReference>
<comment type="caution">
    <text evidence="1">The sequence shown here is derived from an EMBL/GenBank/DDBJ whole genome shotgun (WGS) entry which is preliminary data.</text>
</comment>
<accession>A0A0F9IWY7</accession>
<sequence>HNRLSLYTTHLPPYRVYYSQIEKQKRSKKHRPTYANVGTETDKLLSLNKEHLERDTLTANEAIKVRGTD</sequence>
<gene>
    <name evidence="1" type="ORF">LCGC14_1893070</name>
</gene>
<evidence type="ECO:0000313" key="1">
    <source>
        <dbReference type="EMBL" id="KKL91607.1"/>
    </source>
</evidence>
<organism evidence="1">
    <name type="scientific">marine sediment metagenome</name>
    <dbReference type="NCBI Taxonomy" id="412755"/>
    <lineage>
        <taxon>unclassified sequences</taxon>
        <taxon>metagenomes</taxon>
        <taxon>ecological metagenomes</taxon>
    </lineage>
</organism>
<feature type="non-terminal residue" evidence="1">
    <location>
        <position position="1"/>
    </location>
</feature>
<name>A0A0F9IWY7_9ZZZZ</name>